<gene>
    <name evidence="7" type="ORF">ASCRUDRAFT_141073</name>
</gene>
<evidence type="ECO:0000256" key="3">
    <source>
        <dbReference type="ARBA" id="ARBA00022989"/>
    </source>
</evidence>
<dbReference type="Gene3D" id="1.20.1740.10">
    <property type="entry name" value="Amino acid/polyamine transporter I"/>
    <property type="match status" value="1"/>
</dbReference>
<protein>
    <recommendedName>
        <fullName evidence="6">Amino acid permease/ SLC12A domain-containing protein</fullName>
    </recommendedName>
</protein>
<keyword evidence="8" id="KW-1185">Reference proteome</keyword>
<keyword evidence="4 5" id="KW-0472">Membrane</keyword>
<comment type="subcellular location">
    <subcellularLocation>
        <location evidence="1">Membrane</location>
        <topology evidence="1">Multi-pass membrane protein</topology>
    </subcellularLocation>
</comment>
<dbReference type="GeneID" id="30962801"/>
<proteinExistence type="predicted"/>
<keyword evidence="3 5" id="KW-1133">Transmembrane helix</keyword>
<evidence type="ECO:0000256" key="4">
    <source>
        <dbReference type="ARBA" id="ARBA00023136"/>
    </source>
</evidence>
<dbReference type="AlphaFoldDB" id="A0A1D2V836"/>
<evidence type="ECO:0000313" key="8">
    <source>
        <dbReference type="Proteomes" id="UP000095038"/>
    </source>
</evidence>
<feature type="transmembrane region" description="Helical" evidence="5">
    <location>
        <begin position="7"/>
        <end position="25"/>
    </location>
</feature>
<dbReference type="OrthoDB" id="3900342at2759"/>
<feature type="transmembrane region" description="Helical" evidence="5">
    <location>
        <begin position="77"/>
        <end position="101"/>
    </location>
</feature>
<organism evidence="7 8">
    <name type="scientific">Ascoidea rubescens DSM 1968</name>
    <dbReference type="NCBI Taxonomy" id="1344418"/>
    <lineage>
        <taxon>Eukaryota</taxon>
        <taxon>Fungi</taxon>
        <taxon>Dikarya</taxon>
        <taxon>Ascomycota</taxon>
        <taxon>Saccharomycotina</taxon>
        <taxon>Saccharomycetes</taxon>
        <taxon>Ascoideaceae</taxon>
        <taxon>Ascoidea</taxon>
    </lineage>
</organism>
<feature type="transmembrane region" description="Helical" evidence="5">
    <location>
        <begin position="148"/>
        <end position="166"/>
    </location>
</feature>
<dbReference type="PANTHER" id="PTHR43341">
    <property type="entry name" value="AMINO ACID PERMEASE"/>
    <property type="match status" value="1"/>
</dbReference>
<feature type="transmembrane region" description="Helical" evidence="5">
    <location>
        <begin position="37"/>
        <end position="57"/>
    </location>
</feature>
<feature type="transmembrane region" description="Helical" evidence="5">
    <location>
        <begin position="236"/>
        <end position="256"/>
    </location>
</feature>
<feature type="transmembrane region" description="Helical" evidence="5">
    <location>
        <begin position="121"/>
        <end position="141"/>
    </location>
</feature>
<dbReference type="PANTHER" id="PTHR43341:SF9">
    <property type="entry name" value="DICARBOXYLIC AMINO ACID PERMEASE"/>
    <property type="match status" value="1"/>
</dbReference>
<dbReference type="RefSeq" id="XP_020044113.1">
    <property type="nucleotide sequence ID" value="XM_020189165.1"/>
</dbReference>
<dbReference type="InterPro" id="IPR050524">
    <property type="entry name" value="APC_YAT"/>
</dbReference>
<dbReference type="PIRSF" id="PIRSF006060">
    <property type="entry name" value="AA_transporter"/>
    <property type="match status" value="1"/>
</dbReference>
<evidence type="ECO:0000256" key="1">
    <source>
        <dbReference type="ARBA" id="ARBA00004141"/>
    </source>
</evidence>
<feature type="non-terminal residue" evidence="7">
    <location>
        <position position="331"/>
    </location>
</feature>
<feature type="domain" description="Amino acid permease/ SLC12A" evidence="6">
    <location>
        <begin position="9"/>
        <end position="331"/>
    </location>
</feature>
<dbReference type="EMBL" id="KV454514">
    <property type="protein sequence ID" value="ODV57806.1"/>
    <property type="molecule type" value="Genomic_DNA"/>
</dbReference>
<dbReference type="InParanoid" id="A0A1D2V836"/>
<evidence type="ECO:0000259" key="6">
    <source>
        <dbReference type="Pfam" id="PF00324"/>
    </source>
</evidence>
<evidence type="ECO:0000256" key="5">
    <source>
        <dbReference type="SAM" id="Phobius"/>
    </source>
</evidence>
<dbReference type="Pfam" id="PF00324">
    <property type="entry name" value="AA_permease"/>
    <property type="match status" value="1"/>
</dbReference>
<dbReference type="STRING" id="1344418.A0A1D2V836"/>
<accession>A0A1D2V836</accession>
<dbReference type="GO" id="GO:0015171">
    <property type="term" value="F:amino acid transmembrane transporter activity"/>
    <property type="evidence" value="ECO:0007669"/>
    <property type="project" value="TreeGrafter"/>
</dbReference>
<name>A0A1D2V836_9ASCO</name>
<dbReference type="Proteomes" id="UP000095038">
    <property type="component" value="Unassembled WGS sequence"/>
</dbReference>
<keyword evidence="2 5" id="KW-0812">Transmembrane</keyword>
<dbReference type="InterPro" id="IPR004841">
    <property type="entry name" value="AA-permease/SLC12A_dom"/>
</dbReference>
<evidence type="ECO:0000313" key="7">
    <source>
        <dbReference type="EMBL" id="ODV57806.1"/>
    </source>
</evidence>
<sequence length="331" mass="36402">MKQILKPRHIVMITIGGTFDAGIFLNSGEALANGGPASLFISYVIVAIVIYFVMSALSKTATYTEGKDGIIGYATIYVDRCLGFSIGYLLLFRYLIASPYLLSELSTMLRNYNKEDTSYTAAAWLSGSFILFIVVFVFSTMAFAEVEYILSCLKIIIIIVSLGSLIKSISSDSPDSAKGFAYWRDNSFKEYGAQGPRGIFFGIFSSLNNATNAFSGIELIAMTFPELISSGEIPRAILNTYFKTSVLYILLIFFMVTSVSSKNPDLINNPSVFACDSSPFSMVVDLSEFVRASTVLFTFSEAFSDLYFSSRLLLYLSTNGFAPAIFSKTSR</sequence>
<evidence type="ECO:0000256" key="2">
    <source>
        <dbReference type="ARBA" id="ARBA00022692"/>
    </source>
</evidence>
<dbReference type="GO" id="GO:0016020">
    <property type="term" value="C:membrane"/>
    <property type="evidence" value="ECO:0007669"/>
    <property type="project" value="UniProtKB-SubCell"/>
</dbReference>
<reference evidence="8" key="1">
    <citation type="submission" date="2016-05" db="EMBL/GenBank/DDBJ databases">
        <title>Comparative genomics of biotechnologically important yeasts.</title>
        <authorList>
            <consortium name="DOE Joint Genome Institute"/>
            <person name="Riley R."/>
            <person name="Haridas S."/>
            <person name="Wolfe K.H."/>
            <person name="Lopes M.R."/>
            <person name="Hittinger C.T."/>
            <person name="Goker M."/>
            <person name="Salamov A."/>
            <person name="Wisecaver J."/>
            <person name="Long T.M."/>
            <person name="Aerts A.L."/>
            <person name="Barry K."/>
            <person name="Choi C."/>
            <person name="Clum A."/>
            <person name="Coughlan A.Y."/>
            <person name="Deshpande S."/>
            <person name="Douglass A.P."/>
            <person name="Hanson S.J."/>
            <person name="Klenk H.-P."/>
            <person name="Labutti K."/>
            <person name="Lapidus A."/>
            <person name="Lindquist E."/>
            <person name="Lipzen A."/>
            <person name="Meier-Kolthoff J.P."/>
            <person name="Ohm R.A."/>
            <person name="Otillar R.P."/>
            <person name="Pangilinan J."/>
            <person name="Peng Y."/>
            <person name="Rokas A."/>
            <person name="Rosa C.A."/>
            <person name="Scheuner C."/>
            <person name="Sibirny A.A."/>
            <person name="Slot J.C."/>
            <person name="Stielow J.B."/>
            <person name="Sun H."/>
            <person name="Kurtzman C.P."/>
            <person name="Blackwell M."/>
            <person name="Grigoriev I.V."/>
            <person name="Jeffries T.W."/>
        </authorList>
    </citation>
    <scope>NUCLEOTIDE SEQUENCE [LARGE SCALE GENOMIC DNA]</scope>
    <source>
        <strain evidence="8">DSM 1968</strain>
    </source>
</reference>